<protein>
    <recommendedName>
        <fullName evidence="2">DUF262 domain-containing protein</fullName>
    </recommendedName>
</protein>
<evidence type="ECO:0008006" key="2">
    <source>
        <dbReference type="Google" id="ProtNLM"/>
    </source>
</evidence>
<sequence length="396" mass="45895">MKLVSEIKDGKIDAVNVLLVMTIKEYLGVAKDIIDKNEFQRKLVRSKVYEQLKKDLRNNCTMPPIVLATKQTNRLNLDNITKEQIEPFFGADQADQLIILDGLQRTCTIIELEKELEKDMNSEAISKFYNSSIRIEIYLGINKIGILYRMLTLNTGQTPMSLRHQIEIIYSGYNNGESIKDISFFTEKNSKQIKQIGEYQFRDVMEGFHSYLERNEQGIERTDILKNIDNLEKLASENSDSDLFENYITTYNNFVKRIDMLTDHWELATEQDEELKLNAVFGKDILQIFTKPQALSGFGAAIGILKDLKIIKDFESVKQEINNIGLTNKETETIDNVMQTLLLNLEKIKQNAKKIGVEQRVFFTYFFRELFNNKSDSYLNIDQAIANGFNIYISRY</sequence>
<gene>
    <name evidence="1" type="ORF">EZS27_025648</name>
</gene>
<organism evidence="1">
    <name type="scientific">termite gut metagenome</name>
    <dbReference type="NCBI Taxonomy" id="433724"/>
    <lineage>
        <taxon>unclassified sequences</taxon>
        <taxon>metagenomes</taxon>
        <taxon>organismal metagenomes</taxon>
    </lineage>
</organism>
<name>A0A5J4QWF5_9ZZZZ</name>
<dbReference type="AlphaFoldDB" id="A0A5J4QWF5"/>
<reference evidence="1" key="1">
    <citation type="submission" date="2019-03" db="EMBL/GenBank/DDBJ databases">
        <title>Single cell metagenomics reveals metabolic interactions within the superorganism composed of flagellate Streblomastix strix and complex community of Bacteroidetes bacteria on its surface.</title>
        <authorList>
            <person name="Treitli S.C."/>
            <person name="Kolisko M."/>
            <person name="Husnik F."/>
            <person name="Keeling P."/>
            <person name="Hampl V."/>
        </authorList>
    </citation>
    <scope>NUCLEOTIDE SEQUENCE</scope>
    <source>
        <strain evidence="1">STM</strain>
    </source>
</reference>
<accession>A0A5J4QWF5</accession>
<comment type="caution">
    <text evidence="1">The sequence shown here is derived from an EMBL/GenBank/DDBJ whole genome shotgun (WGS) entry which is preliminary data.</text>
</comment>
<evidence type="ECO:0000313" key="1">
    <source>
        <dbReference type="EMBL" id="KAA6325101.1"/>
    </source>
</evidence>
<dbReference type="EMBL" id="SNRY01002434">
    <property type="protein sequence ID" value="KAA6325101.1"/>
    <property type="molecule type" value="Genomic_DNA"/>
</dbReference>
<proteinExistence type="predicted"/>